<protein>
    <submittedName>
        <fullName evidence="1">Uncharacterized protein</fullName>
    </submittedName>
</protein>
<sequence>MIEKRSIVNIVVDHTYVLPSTMDSLGHVTKRAKNNFMILSEKNELPSTHLKTLKIKN</sequence>
<organism evidence="1">
    <name type="scientific">Lepeophtheirus salmonis</name>
    <name type="common">Salmon louse</name>
    <name type="synonym">Caligus salmonis</name>
    <dbReference type="NCBI Taxonomy" id="72036"/>
    <lineage>
        <taxon>Eukaryota</taxon>
        <taxon>Metazoa</taxon>
        <taxon>Ecdysozoa</taxon>
        <taxon>Arthropoda</taxon>
        <taxon>Crustacea</taxon>
        <taxon>Multicrustacea</taxon>
        <taxon>Hexanauplia</taxon>
        <taxon>Copepoda</taxon>
        <taxon>Siphonostomatoida</taxon>
        <taxon>Caligidae</taxon>
        <taxon>Lepeophtheirus</taxon>
    </lineage>
</organism>
<accession>A0A0K2V466</accession>
<dbReference type="EMBL" id="HACA01027541">
    <property type="protein sequence ID" value="CDW44902.1"/>
    <property type="molecule type" value="Transcribed_RNA"/>
</dbReference>
<proteinExistence type="predicted"/>
<name>A0A0K2V466_LEPSM</name>
<reference evidence="1" key="1">
    <citation type="submission" date="2014-05" db="EMBL/GenBank/DDBJ databases">
        <authorList>
            <person name="Chronopoulou M."/>
        </authorList>
    </citation>
    <scope>NUCLEOTIDE SEQUENCE</scope>
    <source>
        <tissue evidence="1">Whole organism</tissue>
    </source>
</reference>
<evidence type="ECO:0000313" key="1">
    <source>
        <dbReference type="EMBL" id="CDW44902.1"/>
    </source>
</evidence>
<dbReference type="AlphaFoldDB" id="A0A0K2V466"/>